<evidence type="ECO:0000256" key="1">
    <source>
        <dbReference type="SAM" id="Phobius"/>
    </source>
</evidence>
<dbReference type="PANTHER" id="PTHR30093">
    <property type="entry name" value="GENERAL SECRETION PATHWAY PROTEIN G"/>
    <property type="match status" value="1"/>
</dbReference>
<keyword evidence="1" id="KW-0812">Transmembrane</keyword>
<keyword evidence="1" id="KW-1133">Transmembrane helix</keyword>
<keyword evidence="1" id="KW-0472">Membrane</keyword>
<feature type="transmembrane region" description="Helical" evidence="1">
    <location>
        <begin position="12"/>
        <end position="34"/>
    </location>
</feature>
<evidence type="ECO:0000313" key="4">
    <source>
        <dbReference type="Proteomes" id="UP000316855"/>
    </source>
</evidence>
<dbReference type="AlphaFoldDB" id="A0A517VMK4"/>
<dbReference type="Gene3D" id="3.30.700.10">
    <property type="entry name" value="Glycoprotein, Type 4 Pilin"/>
    <property type="match status" value="1"/>
</dbReference>
<dbReference type="InterPro" id="IPR027558">
    <property type="entry name" value="Pre_pil_HX9DG_C"/>
</dbReference>
<name>A0A517VMK4_9PLAN</name>
<dbReference type="KEGG" id="gax:Pan161_59440"/>
<reference evidence="3 4" key="1">
    <citation type="submission" date="2019-02" db="EMBL/GenBank/DDBJ databases">
        <title>Deep-cultivation of Planctomycetes and their phenomic and genomic characterization uncovers novel biology.</title>
        <authorList>
            <person name="Wiegand S."/>
            <person name="Jogler M."/>
            <person name="Boedeker C."/>
            <person name="Pinto D."/>
            <person name="Vollmers J."/>
            <person name="Rivas-Marin E."/>
            <person name="Kohn T."/>
            <person name="Peeters S.H."/>
            <person name="Heuer A."/>
            <person name="Rast P."/>
            <person name="Oberbeckmann S."/>
            <person name="Bunk B."/>
            <person name="Jeske O."/>
            <person name="Meyerdierks A."/>
            <person name="Storesund J.E."/>
            <person name="Kallscheuer N."/>
            <person name="Luecker S."/>
            <person name="Lage O.M."/>
            <person name="Pohl T."/>
            <person name="Merkel B.J."/>
            <person name="Hornburger P."/>
            <person name="Mueller R.-W."/>
            <person name="Bruemmer F."/>
            <person name="Labrenz M."/>
            <person name="Spormann A.M."/>
            <person name="Op den Camp H."/>
            <person name="Overmann J."/>
            <person name="Amann R."/>
            <person name="Jetten M.S.M."/>
            <person name="Mascher T."/>
            <person name="Medema M.H."/>
            <person name="Devos D.P."/>
            <person name="Kaster A.-K."/>
            <person name="Ovreas L."/>
            <person name="Rohde M."/>
            <person name="Galperin M.Y."/>
            <person name="Jogler C."/>
        </authorList>
    </citation>
    <scope>NUCLEOTIDE SEQUENCE [LARGE SCALE GENOMIC DNA]</scope>
    <source>
        <strain evidence="3 4">Pan161</strain>
    </source>
</reference>
<evidence type="ECO:0000259" key="2">
    <source>
        <dbReference type="Pfam" id="PF07596"/>
    </source>
</evidence>
<dbReference type="InterPro" id="IPR045584">
    <property type="entry name" value="Pilin-like"/>
</dbReference>
<dbReference type="InterPro" id="IPR012902">
    <property type="entry name" value="N_methyl_site"/>
</dbReference>
<dbReference type="Proteomes" id="UP000316855">
    <property type="component" value="Chromosome"/>
</dbReference>
<gene>
    <name evidence="3" type="ORF">Pan161_59440</name>
</gene>
<sequence>MQRHHVRVRGFTLIELLVVIAIIAILIALLLPAVQQAREAARRSTCKNNLKQLGLAIHNYHETHRVFPPGYCGDPSNSCSSVDAANNGWGWGAFILPFIDQSNLYNQLGVGQIKQAVCSVPSGTQAATTVGSADLQKTAIPVYICPTATDPSINPGRVSGGHAKSNYAGVAGIDWTGVDATTGFKAIFVDGTKHVTRLRDFIDGSSNTFAIGEKYRRDIDGTLTTQVAGEYYGAVWVGIAPDVRAANVVGQLAPTGSSYAVNGGSVNAFASQHTGGAHFLFIDGRVQFISENMDQDKLSAIATGNDGKIANIE</sequence>
<dbReference type="Pfam" id="PF07963">
    <property type="entry name" value="N_methyl"/>
    <property type="match status" value="1"/>
</dbReference>
<protein>
    <submittedName>
        <fullName evidence="3">Putative major pilin subunit</fullName>
    </submittedName>
</protein>
<dbReference type="NCBIfam" id="TIGR04294">
    <property type="entry name" value="pre_pil_HX9DG"/>
    <property type="match status" value="1"/>
</dbReference>
<dbReference type="InterPro" id="IPR011453">
    <property type="entry name" value="DUF1559"/>
</dbReference>
<dbReference type="PROSITE" id="PS00409">
    <property type="entry name" value="PROKAR_NTER_METHYL"/>
    <property type="match status" value="1"/>
</dbReference>
<dbReference type="RefSeq" id="WP_145232166.1">
    <property type="nucleotide sequence ID" value="NZ_CP036343.1"/>
</dbReference>
<dbReference type="SUPFAM" id="SSF54523">
    <property type="entry name" value="Pili subunits"/>
    <property type="match status" value="1"/>
</dbReference>
<dbReference type="PANTHER" id="PTHR30093:SF2">
    <property type="entry name" value="TYPE II SECRETION SYSTEM PROTEIN H"/>
    <property type="match status" value="1"/>
</dbReference>
<dbReference type="EMBL" id="CP036343">
    <property type="protein sequence ID" value="QDT94249.1"/>
    <property type="molecule type" value="Genomic_DNA"/>
</dbReference>
<accession>A0A517VMK4</accession>
<organism evidence="3 4">
    <name type="scientific">Gimesia algae</name>
    <dbReference type="NCBI Taxonomy" id="2527971"/>
    <lineage>
        <taxon>Bacteria</taxon>
        <taxon>Pseudomonadati</taxon>
        <taxon>Planctomycetota</taxon>
        <taxon>Planctomycetia</taxon>
        <taxon>Planctomycetales</taxon>
        <taxon>Planctomycetaceae</taxon>
        <taxon>Gimesia</taxon>
    </lineage>
</organism>
<keyword evidence="4" id="KW-1185">Reference proteome</keyword>
<dbReference type="Pfam" id="PF07596">
    <property type="entry name" value="SBP_bac_10"/>
    <property type="match status" value="1"/>
</dbReference>
<proteinExistence type="predicted"/>
<dbReference type="OrthoDB" id="210622at2"/>
<dbReference type="NCBIfam" id="TIGR02532">
    <property type="entry name" value="IV_pilin_GFxxxE"/>
    <property type="match status" value="1"/>
</dbReference>
<evidence type="ECO:0000313" key="3">
    <source>
        <dbReference type="EMBL" id="QDT94249.1"/>
    </source>
</evidence>
<feature type="domain" description="DUF1559" evidence="2">
    <location>
        <begin position="35"/>
        <end position="295"/>
    </location>
</feature>